<evidence type="ECO:0000313" key="1">
    <source>
        <dbReference type="EMBL" id="RFZ92885.1"/>
    </source>
</evidence>
<accession>A0A372NUJ5</accession>
<dbReference type="AlphaFoldDB" id="A0A372NUJ5"/>
<reference evidence="1 2" key="1">
    <citation type="submission" date="2018-08" db="EMBL/GenBank/DDBJ databases">
        <title>Mucilaginibacter sp. MYSH2.</title>
        <authorList>
            <person name="Seo T."/>
        </authorList>
    </citation>
    <scope>NUCLEOTIDE SEQUENCE [LARGE SCALE GENOMIC DNA]</scope>
    <source>
        <strain evidence="1 2">MYSH2</strain>
    </source>
</reference>
<comment type="caution">
    <text evidence="1">The sequence shown here is derived from an EMBL/GenBank/DDBJ whole genome shotgun (WGS) entry which is preliminary data.</text>
</comment>
<gene>
    <name evidence="1" type="ORF">D0C36_15960</name>
</gene>
<dbReference type="EMBL" id="QWDC01000002">
    <property type="protein sequence ID" value="RFZ92885.1"/>
    <property type="molecule type" value="Genomic_DNA"/>
</dbReference>
<proteinExistence type="predicted"/>
<sequence length="67" mass="7506">MSIGIKKLGVKPCFFNLSKNYKNMKKLFKLPQKVSLKRHPAAVVKSVSKAFPTDTDTTTTSISTTRF</sequence>
<keyword evidence="2" id="KW-1185">Reference proteome</keyword>
<name>A0A372NUJ5_9SPHI</name>
<protein>
    <submittedName>
        <fullName evidence="1">Uncharacterized protein</fullName>
    </submittedName>
</protein>
<evidence type="ECO:0000313" key="2">
    <source>
        <dbReference type="Proteomes" id="UP000264217"/>
    </source>
</evidence>
<organism evidence="1 2">
    <name type="scientific">Mucilaginibacter conchicola</name>
    <dbReference type="NCBI Taxonomy" id="2303333"/>
    <lineage>
        <taxon>Bacteria</taxon>
        <taxon>Pseudomonadati</taxon>
        <taxon>Bacteroidota</taxon>
        <taxon>Sphingobacteriia</taxon>
        <taxon>Sphingobacteriales</taxon>
        <taxon>Sphingobacteriaceae</taxon>
        <taxon>Mucilaginibacter</taxon>
    </lineage>
</organism>
<dbReference type="Proteomes" id="UP000264217">
    <property type="component" value="Unassembled WGS sequence"/>
</dbReference>